<keyword evidence="1" id="KW-0732">Signal</keyword>
<sequence>MNKRSFLKTSALGATAVLANPFEALNAGLVNKSNGKKALMLGGRGFIGPSIVKALLAAGNEVTLLNRGKTNADLFPNLPVIICDRERENKAGLKAIAKKYKETYWDVVVDTWQKSPKAVSDFLEEFKDSIGHYHYISTISVYDKWDKKYIVESEPLNPLPPEPTTIGEEFRYAIRKTFAEEAIRKHTNRYTIYRSSGMKDYRVTDPSDPNDQPYWPVRFNRGGEILVPKIDNHYIQFTDVQSLVHFLVQCSENKTYGEFNVAHATMTFKDYVSCLSYVTQKPDKLHWIDGEFLEKEGLLPYRIVPFWREQPVGFYYFNIQKALSAGLINRPVTDMLADQIAGYKNRFPKDDVRFGTTVGENTLKYFSMEKEKEVIRKWLASK</sequence>
<feature type="signal peptide" evidence="1">
    <location>
        <begin position="1"/>
        <end position="19"/>
    </location>
</feature>
<comment type="caution">
    <text evidence="3">The sequence shown here is derived from an EMBL/GenBank/DDBJ whole genome shotgun (WGS) entry which is preliminary data.</text>
</comment>
<evidence type="ECO:0000256" key="1">
    <source>
        <dbReference type="SAM" id="SignalP"/>
    </source>
</evidence>
<evidence type="ECO:0000259" key="2">
    <source>
        <dbReference type="Pfam" id="PF01370"/>
    </source>
</evidence>
<dbReference type="RefSeq" id="WP_106143879.1">
    <property type="nucleotide sequence ID" value="NZ_PVYX01000001.1"/>
</dbReference>
<proteinExistence type="predicted"/>
<reference evidence="3 4" key="1">
    <citation type="submission" date="2018-03" db="EMBL/GenBank/DDBJ databases">
        <title>Genomic Encyclopedia of Archaeal and Bacterial Type Strains, Phase II (KMG-II): from individual species to whole genera.</title>
        <authorList>
            <person name="Goeker M."/>
        </authorList>
    </citation>
    <scope>NUCLEOTIDE SEQUENCE [LARGE SCALE GENOMIC DNA]</scope>
    <source>
        <strain evidence="3 4">DSM 25027</strain>
    </source>
</reference>
<dbReference type="InterPro" id="IPR001509">
    <property type="entry name" value="Epimerase_deHydtase"/>
</dbReference>
<organism evidence="3 4">
    <name type="scientific">Flagellimonas meridianipacifica</name>
    <dbReference type="NCBI Taxonomy" id="1080225"/>
    <lineage>
        <taxon>Bacteria</taxon>
        <taxon>Pseudomonadati</taxon>
        <taxon>Bacteroidota</taxon>
        <taxon>Flavobacteriia</taxon>
        <taxon>Flavobacteriales</taxon>
        <taxon>Flavobacteriaceae</taxon>
        <taxon>Flagellimonas</taxon>
    </lineage>
</organism>
<gene>
    <name evidence="3" type="ORF">CLV81_0951</name>
</gene>
<keyword evidence="4" id="KW-1185">Reference proteome</keyword>
<dbReference type="AlphaFoldDB" id="A0A2T0MH96"/>
<dbReference type="InterPro" id="IPR036291">
    <property type="entry name" value="NAD(P)-bd_dom_sf"/>
</dbReference>
<dbReference type="SUPFAM" id="SSF51735">
    <property type="entry name" value="NAD(P)-binding Rossmann-fold domains"/>
    <property type="match status" value="1"/>
</dbReference>
<dbReference type="Proteomes" id="UP000237640">
    <property type="component" value="Unassembled WGS sequence"/>
</dbReference>
<dbReference type="OrthoDB" id="9809586at2"/>
<dbReference type="EMBL" id="PVYX01000001">
    <property type="protein sequence ID" value="PRX56950.1"/>
    <property type="molecule type" value="Genomic_DNA"/>
</dbReference>
<dbReference type="Pfam" id="PF01370">
    <property type="entry name" value="Epimerase"/>
    <property type="match status" value="1"/>
</dbReference>
<evidence type="ECO:0000313" key="4">
    <source>
        <dbReference type="Proteomes" id="UP000237640"/>
    </source>
</evidence>
<feature type="domain" description="NAD-dependent epimerase/dehydratase" evidence="2">
    <location>
        <begin position="38"/>
        <end position="253"/>
    </location>
</feature>
<evidence type="ECO:0000313" key="3">
    <source>
        <dbReference type="EMBL" id="PRX56950.1"/>
    </source>
</evidence>
<name>A0A2T0MH96_9FLAO</name>
<protein>
    <submittedName>
        <fullName evidence="3">2'-hydroxyisoflavone reductase</fullName>
    </submittedName>
</protein>
<dbReference type="Gene3D" id="3.40.50.720">
    <property type="entry name" value="NAD(P)-binding Rossmann-like Domain"/>
    <property type="match status" value="1"/>
</dbReference>
<feature type="chain" id="PRO_5015529928" evidence="1">
    <location>
        <begin position="20"/>
        <end position="382"/>
    </location>
</feature>
<accession>A0A2T0MH96</accession>